<comment type="caution">
    <text evidence="12">The sequence shown here is derived from an EMBL/GenBank/DDBJ whole genome shotgun (WGS) entry which is preliminary data.</text>
</comment>
<evidence type="ECO:0000256" key="7">
    <source>
        <dbReference type="ARBA" id="ARBA00034000"/>
    </source>
</evidence>
<evidence type="ECO:0000256" key="6">
    <source>
        <dbReference type="ARBA" id="ARBA00023268"/>
    </source>
</evidence>
<dbReference type="Gene3D" id="3.30.10.20">
    <property type="match status" value="1"/>
</dbReference>
<keyword evidence="2" id="KW-0645">Protease</keyword>
<dbReference type="SUPFAM" id="SSF56601">
    <property type="entry name" value="beta-lactamase/transpeptidase-like"/>
    <property type="match status" value="1"/>
</dbReference>
<keyword evidence="13" id="KW-1185">Reference proteome</keyword>
<feature type="domain" description="Penicillin-binding protein transpeptidase" evidence="10">
    <location>
        <begin position="364"/>
        <end position="636"/>
    </location>
</feature>
<evidence type="ECO:0000256" key="4">
    <source>
        <dbReference type="ARBA" id="ARBA00022679"/>
    </source>
</evidence>
<dbReference type="InterPro" id="IPR001264">
    <property type="entry name" value="Glyco_trans_51"/>
</dbReference>
<evidence type="ECO:0000256" key="3">
    <source>
        <dbReference type="ARBA" id="ARBA00022676"/>
    </source>
</evidence>
<gene>
    <name evidence="12" type="ORF">GCM10022197_35590</name>
</gene>
<evidence type="ECO:0000256" key="5">
    <source>
        <dbReference type="ARBA" id="ARBA00022801"/>
    </source>
</evidence>
<dbReference type="InterPro" id="IPR023346">
    <property type="entry name" value="Lysozyme-like_dom_sf"/>
</dbReference>
<dbReference type="InterPro" id="IPR005543">
    <property type="entry name" value="PASTA_dom"/>
</dbReference>
<reference evidence="13" key="1">
    <citation type="journal article" date="2019" name="Int. J. Syst. Evol. Microbiol.">
        <title>The Global Catalogue of Microorganisms (GCM) 10K type strain sequencing project: providing services to taxonomists for standard genome sequencing and annotation.</title>
        <authorList>
            <consortium name="The Broad Institute Genomics Platform"/>
            <consortium name="The Broad Institute Genome Sequencing Center for Infectious Disease"/>
            <person name="Wu L."/>
            <person name="Ma J."/>
        </authorList>
    </citation>
    <scope>NUCLEOTIDE SEQUENCE [LARGE SCALE GENOMIC DNA]</scope>
    <source>
        <strain evidence="13">JCM 16540</strain>
    </source>
</reference>
<dbReference type="Pfam" id="PF00905">
    <property type="entry name" value="Transpeptidase"/>
    <property type="match status" value="1"/>
</dbReference>
<keyword evidence="5" id="KW-0378">Hydrolase</keyword>
<dbReference type="Gene3D" id="3.40.710.10">
    <property type="entry name" value="DD-peptidase/beta-lactamase superfamily"/>
    <property type="match status" value="1"/>
</dbReference>
<protein>
    <submittedName>
        <fullName evidence="12">Transglycosylase domain-containing protein</fullName>
    </submittedName>
</protein>
<keyword evidence="3" id="KW-0328">Glycosyltransferase</keyword>
<dbReference type="InterPro" id="IPR001460">
    <property type="entry name" value="PCN-bd_Tpept"/>
</dbReference>
<feature type="region of interest" description="Disordered" evidence="9">
    <location>
        <begin position="786"/>
        <end position="808"/>
    </location>
</feature>
<dbReference type="EMBL" id="BAAAYR010000004">
    <property type="protein sequence ID" value="GAA3575390.1"/>
    <property type="molecule type" value="Genomic_DNA"/>
</dbReference>
<dbReference type="PANTHER" id="PTHR32282:SF33">
    <property type="entry name" value="PEPTIDOGLYCAN GLYCOSYLTRANSFERASE"/>
    <property type="match status" value="1"/>
</dbReference>
<dbReference type="CDD" id="cd06577">
    <property type="entry name" value="PASTA_pknB"/>
    <property type="match status" value="1"/>
</dbReference>
<dbReference type="Gene3D" id="1.10.3810.10">
    <property type="entry name" value="Biosynthetic peptidoglycan transglycosylase-like"/>
    <property type="match status" value="1"/>
</dbReference>
<comment type="catalytic activity">
    <reaction evidence="8">
        <text>[GlcNAc-(1-&gt;4)-Mur2Ac(oyl-L-Ala-gamma-D-Glu-L-Lys-D-Ala-D-Ala)](n)-di-trans,octa-cis-undecaprenyl diphosphate + beta-D-GlcNAc-(1-&gt;4)-Mur2Ac(oyl-L-Ala-gamma-D-Glu-L-Lys-D-Ala-D-Ala)-di-trans,octa-cis-undecaprenyl diphosphate = [GlcNAc-(1-&gt;4)-Mur2Ac(oyl-L-Ala-gamma-D-Glu-L-Lys-D-Ala-D-Ala)](n+1)-di-trans,octa-cis-undecaprenyl diphosphate + di-trans,octa-cis-undecaprenyl diphosphate + H(+)</text>
        <dbReference type="Rhea" id="RHEA:23708"/>
        <dbReference type="Rhea" id="RHEA-COMP:9602"/>
        <dbReference type="Rhea" id="RHEA-COMP:9603"/>
        <dbReference type="ChEBI" id="CHEBI:15378"/>
        <dbReference type="ChEBI" id="CHEBI:58405"/>
        <dbReference type="ChEBI" id="CHEBI:60033"/>
        <dbReference type="ChEBI" id="CHEBI:78435"/>
        <dbReference type="EC" id="2.4.99.28"/>
    </reaction>
</comment>
<dbReference type="SUPFAM" id="SSF53955">
    <property type="entry name" value="Lysozyme-like"/>
    <property type="match status" value="1"/>
</dbReference>
<evidence type="ECO:0000256" key="2">
    <source>
        <dbReference type="ARBA" id="ARBA00022670"/>
    </source>
</evidence>
<sequence>MGSVAYSLTMFAIVSVLAGVLVAGLFVPYAGLAGLGSKAAADELNSLPTELATPTPPTRSTVYMADGKVLAYFYDENRIPVALDKIAPVMRQAQLAIEDHRYYEHGALDVKGTLRALVRNSTSDVGTQGGSSITQQYVKMVQIESCQTKGSSPAAIKKCVDDARAPTMERKVRELRYAIALEKRLTKDQILSNYLNIAYYGSGTYGVEAAARHYYNTSAAKLTLAQAAMLAGLVQNPDANNPMNNRAAALERRDVVINRMSELGLITAAQVRTAKKQGFDTKAVKPIIKGCQGTRFPFLCDYVQRSLELEPSLGDNKTERDNTLNRGGLKIYTAIDPKTQTMAQKKVSAVVGAKDPLISTMNMIQPGTGLIVASAQSRPVMGSDKKKGQTYFNLSAPSELGGIQGYQAGSTFKPFTMAAAFEKGIPITKKFNAKSPYDFTGRRFDTCRGNNTGKVYDKYAPKNSVGHSKKIAMTEAAEYSVNTYFIQLELAAGMCGVTKMAQKLGVKVGHPLGAPSVNIVKEYQDSISFTLGVAEVAPLSMAEAYATFASGGIHCSPIIVSKIVNPKGKQLDVPSADCKRVIDKDVADGVSKVLKSVIDKGTGKPARVPGSFDQAGKTGTINSNNAVWFAGYTPEVAGVSMISIDNTRKPWIKGKSGYRSKGVEFYTVPSTDVYLQGSGGGDAGAKIWKPVMTSYLKGVKHTDFDEPPSKIKVGKKVTVPYVGNLSIASATKKLKKEGFSVETQYVYSSRPKYTFLGWSPGAGSRISEFGTVYKLVSKGKDPAIEKAKKAAKKKAEEKKKKDDKKDGG</sequence>
<evidence type="ECO:0000256" key="1">
    <source>
        <dbReference type="ARBA" id="ARBA00022645"/>
    </source>
</evidence>
<comment type="catalytic activity">
    <reaction evidence="7">
        <text>Preferential cleavage: (Ac)2-L-Lys-D-Ala-|-D-Ala. Also transpeptidation of peptidyl-alanyl moieties that are N-acyl substituents of D-alanine.</text>
        <dbReference type="EC" id="3.4.16.4"/>
    </reaction>
</comment>
<dbReference type="Pfam" id="PF00912">
    <property type="entry name" value="Transgly"/>
    <property type="match status" value="1"/>
</dbReference>
<evidence type="ECO:0000256" key="9">
    <source>
        <dbReference type="SAM" id="MobiDB-lite"/>
    </source>
</evidence>
<organism evidence="12 13">
    <name type="scientific">Microlunatus spumicola</name>
    <dbReference type="NCBI Taxonomy" id="81499"/>
    <lineage>
        <taxon>Bacteria</taxon>
        <taxon>Bacillati</taxon>
        <taxon>Actinomycetota</taxon>
        <taxon>Actinomycetes</taxon>
        <taxon>Propionibacteriales</taxon>
        <taxon>Propionibacteriaceae</taxon>
        <taxon>Microlunatus</taxon>
    </lineage>
</organism>
<proteinExistence type="predicted"/>
<keyword evidence="1" id="KW-0121">Carboxypeptidase</keyword>
<evidence type="ECO:0000313" key="13">
    <source>
        <dbReference type="Proteomes" id="UP001500767"/>
    </source>
</evidence>
<keyword evidence="6" id="KW-0511">Multifunctional enzyme</keyword>
<evidence type="ECO:0000259" key="10">
    <source>
        <dbReference type="Pfam" id="PF00905"/>
    </source>
</evidence>
<accession>A0ABP6Y0C0</accession>
<name>A0ABP6Y0C0_9ACTN</name>
<feature type="domain" description="Glycosyl transferase family 51" evidence="11">
    <location>
        <begin position="67"/>
        <end position="260"/>
    </location>
</feature>
<dbReference type="InterPro" id="IPR036950">
    <property type="entry name" value="PBP_transglycosylase"/>
</dbReference>
<keyword evidence="4" id="KW-0808">Transferase</keyword>
<dbReference type="PANTHER" id="PTHR32282">
    <property type="entry name" value="BINDING PROTEIN TRANSPEPTIDASE, PUTATIVE-RELATED"/>
    <property type="match status" value="1"/>
</dbReference>
<evidence type="ECO:0000313" key="12">
    <source>
        <dbReference type="EMBL" id="GAA3575390.1"/>
    </source>
</evidence>
<evidence type="ECO:0000256" key="8">
    <source>
        <dbReference type="ARBA" id="ARBA00049902"/>
    </source>
</evidence>
<dbReference type="Proteomes" id="UP001500767">
    <property type="component" value="Unassembled WGS sequence"/>
</dbReference>
<evidence type="ECO:0000259" key="11">
    <source>
        <dbReference type="Pfam" id="PF00912"/>
    </source>
</evidence>
<dbReference type="InterPro" id="IPR012338">
    <property type="entry name" value="Beta-lactam/transpept-like"/>
</dbReference>
<dbReference type="InterPro" id="IPR050396">
    <property type="entry name" value="Glycosyltr_51/Transpeptidase"/>
</dbReference>